<dbReference type="RefSeq" id="WP_091791858.1">
    <property type="nucleotide sequence ID" value="NZ_FNAF01000006.1"/>
</dbReference>
<dbReference type="STRING" id="2741.SAMN04489866_10678"/>
<dbReference type="EMBL" id="FNAF01000006">
    <property type="protein sequence ID" value="SDD74328.1"/>
    <property type="molecule type" value="Genomic_DNA"/>
</dbReference>
<proteinExistence type="predicted"/>
<protein>
    <submittedName>
        <fullName evidence="2">PRiA4b ORF-3-like protein</fullName>
    </submittedName>
</protein>
<keyword evidence="3" id="KW-1185">Reference proteome</keyword>
<organism evidence="2 3">
    <name type="scientific">Peptococcus niger</name>
    <dbReference type="NCBI Taxonomy" id="2741"/>
    <lineage>
        <taxon>Bacteria</taxon>
        <taxon>Bacillati</taxon>
        <taxon>Bacillota</taxon>
        <taxon>Clostridia</taxon>
        <taxon>Eubacteriales</taxon>
        <taxon>Peptococcaceae</taxon>
        <taxon>Peptococcus</taxon>
    </lineage>
</organism>
<dbReference type="InterPro" id="IPR024047">
    <property type="entry name" value="MM3350-like_sf"/>
</dbReference>
<evidence type="ECO:0000313" key="3">
    <source>
        <dbReference type="Proteomes" id="UP000198995"/>
    </source>
</evidence>
<dbReference type="Proteomes" id="UP000198995">
    <property type="component" value="Unassembled WGS sequence"/>
</dbReference>
<feature type="domain" description="Plasmid pRiA4b Orf3-like" evidence="1">
    <location>
        <begin position="5"/>
        <end position="197"/>
    </location>
</feature>
<name>A0A1G6X876_PEPNI</name>
<evidence type="ECO:0000313" key="2">
    <source>
        <dbReference type="EMBL" id="SDD74328.1"/>
    </source>
</evidence>
<dbReference type="InterPro" id="IPR012912">
    <property type="entry name" value="Plasmid_pRiA4b_Orf3-like"/>
</dbReference>
<sequence>MQEAIKLLMTFDAGESPIWRELLIPRHATAADLGRWLAIAAGYKGTESWEILCPEFKMRITEDRALLNEAKVLKAERAAEAEAKGEEVEETPGETVIVYAGDLPLWPFLKDHPNLTFLYDMIDEWRWRLSAEPMDEAVDGDLPRLVQGIGTAPFVGVGGLQGYYDVLAHLTENGPQADEIRDWLEDQDLYFFDADRVQAALKVCAAERKNR</sequence>
<reference evidence="2 3" key="1">
    <citation type="submission" date="2016-10" db="EMBL/GenBank/DDBJ databases">
        <authorList>
            <person name="de Groot N.N."/>
        </authorList>
    </citation>
    <scope>NUCLEOTIDE SEQUENCE [LARGE SCALE GENOMIC DNA]</scope>
    <source>
        <strain evidence="2 3">DSM 20475</strain>
    </source>
</reference>
<dbReference type="OrthoDB" id="9801392at2"/>
<dbReference type="AlphaFoldDB" id="A0A1G6X876"/>
<evidence type="ECO:0000259" key="1">
    <source>
        <dbReference type="Pfam" id="PF07929"/>
    </source>
</evidence>
<accession>A0A1G6X876</accession>
<gene>
    <name evidence="2" type="ORF">SAMN04489866_10678</name>
</gene>
<dbReference type="Pfam" id="PF07929">
    <property type="entry name" value="PRiA4_ORF3"/>
    <property type="match status" value="1"/>
</dbReference>
<dbReference type="SUPFAM" id="SSF159941">
    <property type="entry name" value="MM3350-like"/>
    <property type="match status" value="1"/>
</dbReference>
<dbReference type="Gene3D" id="3.10.290.30">
    <property type="entry name" value="MM3350-like"/>
    <property type="match status" value="1"/>
</dbReference>